<evidence type="ECO:0000313" key="5">
    <source>
        <dbReference type="EMBL" id="MST69338.1"/>
    </source>
</evidence>
<evidence type="ECO:0000256" key="1">
    <source>
        <dbReference type="ARBA" id="ARBA00010443"/>
    </source>
</evidence>
<evidence type="ECO:0000259" key="3">
    <source>
        <dbReference type="Pfam" id="PF00483"/>
    </source>
</evidence>
<dbReference type="Pfam" id="PF24894">
    <property type="entry name" value="Hexapep_GlmU"/>
    <property type="match status" value="1"/>
</dbReference>
<dbReference type="InterPro" id="IPR029044">
    <property type="entry name" value="Nucleotide-diphossugar_trans"/>
</dbReference>
<proteinExistence type="inferred from homology"/>
<evidence type="ECO:0000256" key="2">
    <source>
        <dbReference type="ARBA" id="ARBA00023056"/>
    </source>
</evidence>
<organism evidence="5">
    <name type="scientific">Baileyella intestinalis</name>
    <dbReference type="NCBI Taxonomy" id="2606709"/>
    <lineage>
        <taxon>Bacteria</taxon>
        <taxon>Bacillati</taxon>
        <taxon>Bacillota</taxon>
        <taxon>Clostridia</taxon>
        <taxon>Peptostreptococcales</taxon>
        <taxon>Anaerovoracaceae</taxon>
        <taxon>Baileyella</taxon>
    </lineage>
</organism>
<sequence>MVKNKLAGIIFGDSYDVDLKEMLEMRTLAGVPFGARYRVIDFLLSNMVNAGIKNIGVITTQKYLSLMKHVSAGAPWDLDRKNSGLTFLPPFNSESIKTVYENRLEALQANISWLSDVEEEYILITGCNYVGNLDFSKMLEAHEKSGAMITALYTRHFMNKKDGLKMTEFDVEEGGVIKDCRIATDLIQGMDIGLNAYIMKTADLVDCVEKTIREGQKSFRRNILMPAISHYKVLGYEAKEEILFLDDISCYLKSSMALLDKDVRDSIFAHDDRPVMTKVKDSPPTRYGDGAVVENSIIADGVIVEGTVKNSIIFRGAVIGKGAVVENSVVMHESNVGENCHLNYAVVDKKAAILGGRTLSGYITHPFYVEHDGVV</sequence>
<gene>
    <name evidence="5" type="primary">glgD</name>
    <name evidence="5" type="ORF">FYJ66_07015</name>
</gene>
<dbReference type="SUPFAM" id="SSF53448">
    <property type="entry name" value="Nucleotide-diphospho-sugar transferases"/>
    <property type="match status" value="1"/>
</dbReference>
<dbReference type="RefSeq" id="WP_154572806.1">
    <property type="nucleotide sequence ID" value="NZ_VUNB01000005.1"/>
</dbReference>
<dbReference type="AlphaFoldDB" id="A0A6A8MA77"/>
<dbReference type="CDD" id="cd04651">
    <property type="entry name" value="LbH_G1P_AT_C"/>
    <property type="match status" value="1"/>
</dbReference>
<keyword evidence="5" id="KW-0808">Transferase</keyword>
<protein>
    <submittedName>
        <fullName evidence="5">Glucose-1-phosphate adenylyltransferase subunit GlgD</fullName>
        <ecNumber evidence="5">2.7.7.27</ecNumber>
    </submittedName>
</protein>
<dbReference type="Gene3D" id="3.90.550.10">
    <property type="entry name" value="Spore Coat Polysaccharide Biosynthesis Protein SpsA, Chain A"/>
    <property type="match status" value="1"/>
</dbReference>
<name>A0A6A8MA77_9FIRM</name>
<dbReference type="Gene3D" id="2.160.10.10">
    <property type="entry name" value="Hexapeptide repeat proteins"/>
    <property type="match status" value="1"/>
</dbReference>
<dbReference type="InterPro" id="IPR011831">
    <property type="entry name" value="ADP-Glc_PPase"/>
</dbReference>
<keyword evidence="2" id="KW-0320">Glycogen biosynthesis</keyword>
<keyword evidence="5" id="KW-0548">Nucleotidyltransferase</keyword>
<dbReference type="InterPro" id="IPR011832">
    <property type="entry name" value="GlgDAde_trans"/>
</dbReference>
<dbReference type="PANTHER" id="PTHR43523">
    <property type="entry name" value="GLUCOSE-1-PHOSPHATE ADENYLYLTRANSFERASE-RELATED"/>
    <property type="match status" value="1"/>
</dbReference>
<dbReference type="NCBIfam" id="TIGR02092">
    <property type="entry name" value="glgD"/>
    <property type="match status" value="1"/>
</dbReference>
<dbReference type="EMBL" id="VUNB01000005">
    <property type="protein sequence ID" value="MST69338.1"/>
    <property type="molecule type" value="Genomic_DNA"/>
</dbReference>
<dbReference type="GO" id="GO:0005978">
    <property type="term" value="P:glycogen biosynthetic process"/>
    <property type="evidence" value="ECO:0007669"/>
    <property type="project" value="UniProtKB-KW"/>
</dbReference>
<accession>A0A6A8MA77</accession>
<feature type="domain" description="Glucose-1-phosphate adenylyltransferase/Bifunctional protein GlmU-like C-terminal hexapeptide" evidence="4">
    <location>
        <begin position="291"/>
        <end position="356"/>
    </location>
</feature>
<dbReference type="InterPro" id="IPR011004">
    <property type="entry name" value="Trimer_LpxA-like_sf"/>
</dbReference>
<dbReference type="InterPro" id="IPR056818">
    <property type="entry name" value="GlmU/GlgC-like_hexapep"/>
</dbReference>
<evidence type="ECO:0000259" key="4">
    <source>
        <dbReference type="Pfam" id="PF24894"/>
    </source>
</evidence>
<comment type="caution">
    <text evidence="5">The sequence shown here is derived from an EMBL/GenBank/DDBJ whole genome shotgun (WGS) entry which is preliminary data.</text>
</comment>
<comment type="similarity">
    <text evidence="1">Belongs to the bacterial/plant glucose-1-phosphate adenylyltransferase family.</text>
</comment>
<dbReference type="EC" id="2.7.7.27" evidence="5"/>
<dbReference type="GO" id="GO:0008878">
    <property type="term" value="F:glucose-1-phosphate adenylyltransferase activity"/>
    <property type="evidence" value="ECO:0007669"/>
    <property type="project" value="UniProtKB-EC"/>
</dbReference>
<reference evidence="5" key="1">
    <citation type="submission" date="2019-09" db="EMBL/GenBank/DDBJ databases">
        <title>In-depth cultivation of the pig gut microbiome towards novel bacterial diversity and tailored functional studies.</title>
        <authorList>
            <person name="Wylensek D."/>
            <person name="Hitch T.C.A."/>
            <person name="Clavel T."/>
        </authorList>
    </citation>
    <scope>NUCLEOTIDE SEQUENCE</scope>
    <source>
        <strain evidence="5">RF-744-FAT-WT-3</strain>
    </source>
</reference>
<dbReference type="Pfam" id="PF00483">
    <property type="entry name" value="NTP_transferase"/>
    <property type="match status" value="1"/>
</dbReference>
<feature type="domain" description="Nucleotidyl transferase" evidence="3">
    <location>
        <begin position="31"/>
        <end position="154"/>
    </location>
</feature>
<dbReference type="InterPro" id="IPR005835">
    <property type="entry name" value="NTP_transferase_dom"/>
</dbReference>
<dbReference type="SUPFAM" id="SSF51161">
    <property type="entry name" value="Trimeric LpxA-like enzymes"/>
    <property type="match status" value="1"/>
</dbReference>
<dbReference type="PANTHER" id="PTHR43523:SF6">
    <property type="entry name" value="GLYCOGEN BIOSYNTHESIS PROTEIN GLGD"/>
    <property type="match status" value="1"/>
</dbReference>